<dbReference type="PROSITE" id="PS01125">
    <property type="entry name" value="ROK"/>
    <property type="match status" value="1"/>
</dbReference>
<keyword evidence="1" id="KW-0808">Transferase</keyword>
<dbReference type="Gene3D" id="3.30.420.40">
    <property type="match status" value="2"/>
</dbReference>
<dbReference type="Pfam" id="PF00480">
    <property type="entry name" value="ROK"/>
    <property type="match status" value="1"/>
</dbReference>
<dbReference type="PANTHER" id="PTHR18964">
    <property type="entry name" value="ROK (REPRESSOR, ORF, KINASE) FAMILY"/>
    <property type="match status" value="1"/>
</dbReference>
<keyword evidence="1" id="KW-0418">Kinase</keyword>
<proteinExistence type="predicted"/>
<dbReference type="PANTHER" id="PTHR18964:SF173">
    <property type="entry name" value="GLUCOKINASE"/>
    <property type="match status" value="1"/>
</dbReference>
<dbReference type="GO" id="GO:0016301">
    <property type="term" value="F:kinase activity"/>
    <property type="evidence" value="ECO:0007669"/>
    <property type="project" value="UniProtKB-KW"/>
</dbReference>
<name>A0A094PMS4_9ZZZZ</name>
<dbReference type="AlphaFoldDB" id="A0A094PMS4"/>
<protein>
    <submittedName>
        <fullName evidence="1">Glucokinase</fullName>
    </submittedName>
</protein>
<gene>
    <name evidence="1" type="ORF">GM51_21640</name>
</gene>
<evidence type="ECO:0000313" key="1">
    <source>
        <dbReference type="EMBL" id="KGA12392.1"/>
    </source>
</evidence>
<accession>A0A094PMS4</accession>
<organism evidence="1">
    <name type="scientific">freshwater metagenome</name>
    <dbReference type="NCBI Taxonomy" id="449393"/>
    <lineage>
        <taxon>unclassified sequences</taxon>
        <taxon>metagenomes</taxon>
        <taxon>ecological metagenomes</taxon>
    </lineage>
</organism>
<dbReference type="SUPFAM" id="SSF53067">
    <property type="entry name" value="Actin-like ATPase domain"/>
    <property type="match status" value="1"/>
</dbReference>
<comment type="caution">
    <text evidence="1">The sequence shown here is derived from an EMBL/GenBank/DDBJ whole genome shotgun (WGS) entry which is preliminary data.</text>
</comment>
<dbReference type="InterPro" id="IPR049874">
    <property type="entry name" value="ROK_cs"/>
</dbReference>
<sequence>MHAVGIDIGGTKIAGALVDESGVILKELRVPSPIDDSGQMVEAIASVIDQLTGDSQIVGVGVAAAGFLSVDREIMYHAPNIAAWRNEPLKSRIESKTSYPVLLENDANAAGWAEFRFGAGKDVQSMIMLTIGTGVGGAIISEGRLLKGGFGIGGELGHVLAVPGGRVCGCGLNGCLETYASGTSLLLAARKLASSDLPIGQRLKELAAPEGELSGEMVYQAILENDPGASELITELGSHLGTALGSVFVPVLDPELAVIGGGVSAVGDKLMDPIRESFEKSLPAKGYRPELKVVKATFLNQAGLIGAADLARQAFA</sequence>
<dbReference type="InterPro" id="IPR000600">
    <property type="entry name" value="ROK"/>
</dbReference>
<dbReference type="EMBL" id="JNSL01000218">
    <property type="protein sequence ID" value="KGA12392.1"/>
    <property type="molecule type" value="Genomic_DNA"/>
</dbReference>
<dbReference type="InterPro" id="IPR043129">
    <property type="entry name" value="ATPase_NBD"/>
</dbReference>
<reference evidence="1" key="1">
    <citation type="submission" date="2014-06" db="EMBL/GenBank/DDBJ databases">
        <title>Key roles for freshwater Actinobacteria revealed by deep metagenomic sequencing.</title>
        <authorList>
            <person name="Ghai R."/>
            <person name="Mizuno C.M."/>
            <person name="Picazo A."/>
            <person name="Camacho A."/>
            <person name="Rodriguez-Valera F."/>
        </authorList>
    </citation>
    <scope>NUCLEOTIDE SEQUENCE</scope>
</reference>